<dbReference type="EMBL" id="CAEZUJ010000002">
    <property type="protein sequence ID" value="CAB4589984.1"/>
    <property type="molecule type" value="Genomic_DNA"/>
</dbReference>
<proteinExistence type="predicted"/>
<protein>
    <submittedName>
        <fullName evidence="1">Unannotated protein</fullName>
    </submittedName>
</protein>
<accession>A0A6J6FSI3</accession>
<sequence>MWPVLADSERGIGRPEKAIEMAKDPQVKLLDIDGQIEMKIVVAGARRDLKQTEAAVATLKCAELENETASWAPRLRYAYADALEANGDHKNAQKWFVKSAEIDINQETDANERIKSN</sequence>
<gene>
    <name evidence="1" type="ORF">UFOPK1811_00105</name>
</gene>
<dbReference type="AlphaFoldDB" id="A0A6J6FSI3"/>
<name>A0A6J6FSI3_9ZZZZ</name>
<reference evidence="1" key="1">
    <citation type="submission" date="2020-05" db="EMBL/GenBank/DDBJ databases">
        <authorList>
            <person name="Chiriac C."/>
            <person name="Salcher M."/>
            <person name="Ghai R."/>
            <person name="Kavagutti S V."/>
        </authorList>
    </citation>
    <scope>NUCLEOTIDE SEQUENCE</scope>
</reference>
<evidence type="ECO:0000313" key="1">
    <source>
        <dbReference type="EMBL" id="CAB4589984.1"/>
    </source>
</evidence>
<organism evidence="1">
    <name type="scientific">freshwater metagenome</name>
    <dbReference type="NCBI Taxonomy" id="449393"/>
    <lineage>
        <taxon>unclassified sequences</taxon>
        <taxon>metagenomes</taxon>
        <taxon>ecological metagenomes</taxon>
    </lineage>
</organism>